<dbReference type="Gene3D" id="3.90.226.10">
    <property type="entry name" value="2-enoyl-CoA Hydratase, Chain A, domain 1"/>
    <property type="match status" value="1"/>
</dbReference>
<comment type="function">
    <text evidence="10">Component of the acetyl coenzyme A carboxylase (ACC) complex. First, biotin carboxylase catalyzes the carboxylation of biotin on its carrier protein (BCCP) and then the CO(2) group is transferred by the carboxyltransferase to acetyl-CoA to form malonyl-CoA.</text>
</comment>
<keyword evidence="7 10" id="KW-0443">Lipid metabolism</keyword>
<dbReference type="InterPro" id="IPR001095">
    <property type="entry name" value="Acetyl_CoA_COase_a_su"/>
</dbReference>
<evidence type="ECO:0000256" key="11">
    <source>
        <dbReference type="SAM" id="Coils"/>
    </source>
</evidence>
<keyword evidence="2 10" id="KW-0444">Lipid biosynthesis</keyword>
<dbReference type="HAMAP" id="MF_00823">
    <property type="entry name" value="AcetylCoA_CT_alpha"/>
    <property type="match status" value="1"/>
</dbReference>
<organism evidence="13 14">
    <name type="scientific">SAR324 cluster bacterium</name>
    <dbReference type="NCBI Taxonomy" id="2024889"/>
    <lineage>
        <taxon>Bacteria</taxon>
        <taxon>Deltaproteobacteria</taxon>
        <taxon>SAR324 cluster</taxon>
    </lineage>
</organism>
<keyword evidence="4 10" id="KW-0547">Nucleotide-binding</keyword>
<dbReference type="InterPro" id="IPR029045">
    <property type="entry name" value="ClpP/crotonase-like_dom_sf"/>
</dbReference>
<evidence type="ECO:0000259" key="12">
    <source>
        <dbReference type="PROSITE" id="PS50989"/>
    </source>
</evidence>
<feature type="domain" description="CoA carboxyltransferase C-terminal" evidence="12">
    <location>
        <begin position="37"/>
        <end position="291"/>
    </location>
</feature>
<name>A0A2A4TAI7_9DELT</name>
<dbReference type="EMBL" id="NVSR01000003">
    <property type="protein sequence ID" value="PCI30630.1"/>
    <property type="molecule type" value="Genomic_DNA"/>
</dbReference>
<evidence type="ECO:0000256" key="8">
    <source>
        <dbReference type="ARBA" id="ARBA00023160"/>
    </source>
</evidence>
<dbReference type="NCBIfam" id="NF041504">
    <property type="entry name" value="AccA_sub"/>
    <property type="match status" value="1"/>
</dbReference>
<keyword evidence="6 10" id="KW-0067">ATP-binding</keyword>
<dbReference type="GO" id="GO:0009317">
    <property type="term" value="C:acetyl-CoA carboxylase complex"/>
    <property type="evidence" value="ECO:0007669"/>
    <property type="project" value="InterPro"/>
</dbReference>
<evidence type="ECO:0000256" key="3">
    <source>
        <dbReference type="ARBA" id="ARBA00022679"/>
    </source>
</evidence>
<dbReference type="SUPFAM" id="SSF52096">
    <property type="entry name" value="ClpP/crotonase"/>
    <property type="match status" value="1"/>
</dbReference>
<evidence type="ECO:0000256" key="9">
    <source>
        <dbReference type="ARBA" id="ARBA00049152"/>
    </source>
</evidence>
<reference evidence="14" key="1">
    <citation type="submission" date="2017-08" db="EMBL/GenBank/DDBJ databases">
        <title>A dynamic microbial community with high functional redundancy inhabits the cold, oxic subseafloor aquifer.</title>
        <authorList>
            <person name="Tully B.J."/>
            <person name="Wheat C.G."/>
            <person name="Glazer B.T."/>
            <person name="Huber J.A."/>
        </authorList>
    </citation>
    <scope>NUCLEOTIDE SEQUENCE [LARGE SCALE GENOMIC DNA]</scope>
</reference>
<proteinExistence type="inferred from homology"/>
<dbReference type="NCBIfam" id="TIGR00513">
    <property type="entry name" value="accA"/>
    <property type="match status" value="1"/>
</dbReference>
<protein>
    <recommendedName>
        <fullName evidence="10">Acetyl-coenzyme A carboxylase carboxyl transferase subunit alpha</fullName>
        <shortName evidence="10">ACCase subunit alpha</shortName>
        <shortName evidence="10">Acetyl-CoA carboxylase carboxyltransferase subunit alpha</shortName>
        <ecNumber evidence="10">2.1.3.15</ecNumber>
    </recommendedName>
</protein>
<comment type="catalytic activity">
    <reaction evidence="9 10">
        <text>N(6)-carboxybiotinyl-L-lysyl-[protein] + acetyl-CoA = N(6)-biotinyl-L-lysyl-[protein] + malonyl-CoA</text>
        <dbReference type="Rhea" id="RHEA:54728"/>
        <dbReference type="Rhea" id="RHEA-COMP:10505"/>
        <dbReference type="Rhea" id="RHEA-COMP:10506"/>
        <dbReference type="ChEBI" id="CHEBI:57288"/>
        <dbReference type="ChEBI" id="CHEBI:57384"/>
        <dbReference type="ChEBI" id="CHEBI:83144"/>
        <dbReference type="ChEBI" id="CHEBI:83145"/>
        <dbReference type="EC" id="2.1.3.15"/>
    </reaction>
</comment>
<dbReference type="NCBIfam" id="NF004344">
    <property type="entry name" value="PRK05724.1"/>
    <property type="match status" value="1"/>
</dbReference>
<evidence type="ECO:0000313" key="13">
    <source>
        <dbReference type="EMBL" id="PCI30630.1"/>
    </source>
</evidence>
<keyword evidence="10" id="KW-0963">Cytoplasm</keyword>
<dbReference type="GO" id="GO:0005524">
    <property type="term" value="F:ATP binding"/>
    <property type="evidence" value="ECO:0007669"/>
    <property type="project" value="UniProtKB-KW"/>
</dbReference>
<dbReference type="InterPro" id="IPR011763">
    <property type="entry name" value="COA_CT_C"/>
</dbReference>
<evidence type="ECO:0000256" key="7">
    <source>
        <dbReference type="ARBA" id="ARBA00023098"/>
    </source>
</evidence>
<comment type="similarity">
    <text evidence="10">Belongs to the AccA family.</text>
</comment>
<comment type="subunit">
    <text evidence="10">Acetyl-CoA carboxylase is a heterohexamer composed of biotin carboxyl carrier protein (AccB), biotin carboxylase (AccC) and two subunits each of ACCase subunit alpha (AccA) and ACCase subunit beta (AccD).</text>
</comment>
<evidence type="ECO:0000256" key="5">
    <source>
        <dbReference type="ARBA" id="ARBA00022832"/>
    </source>
</evidence>
<comment type="subcellular location">
    <subcellularLocation>
        <location evidence="10">Cytoplasm</location>
    </subcellularLocation>
</comment>
<keyword evidence="3 10" id="KW-0808">Transferase</keyword>
<accession>A0A2A4TAI7</accession>
<evidence type="ECO:0000256" key="6">
    <source>
        <dbReference type="ARBA" id="ARBA00022840"/>
    </source>
</evidence>
<evidence type="ECO:0000256" key="2">
    <source>
        <dbReference type="ARBA" id="ARBA00022516"/>
    </source>
</evidence>
<dbReference type="GO" id="GO:0016743">
    <property type="term" value="F:carboxyl- or carbamoyltransferase activity"/>
    <property type="evidence" value="ECO:0007669"/>
    <property type="project" value="UniProtKB-UniRule"/>
</dbReference>
<dbReference type="PROSITE" id="PS50989">
    <property type="entry name" value="COA_CT_CTER"/>
    <property type="match status" value="1"/>
</dbReference>
<dbReference type="GO" id="GO:0003989">
    <property type="term" value="F:acetyl-CoA carboxylase activity"/>
    <property type="evidence" value="ECO:0007669"/>
    <property type="project" value="InterPro"/>
</dbReference>
<comment type="caution">
    <text evidence="13">The sequence shown here is derived from an EMBL/GenBank/DDBJ whole genome shotgun (WGS) entry which is preliminary data.</text>
</comment>
<evidence type="ECO:0000256" key="4">
    <source>
        <dbReference type="ARBA" id="ARBA00022741"/>
    </source>
</evidence>
<sequence length="318" mass="35456">MFILEFEKPIIALRNKIEELRRLQEEEQISLVDEIRKLEQKTNKLEKSTYSKLDSWQKSQLARHPGRPYTLDFIEHCTQGFIELHGDRAFRDDPAIIGGFCKIDGKSFLVVGHQKGRNTAENVKRNFGMPHPEGYRKALRLMRMANKFQIPILTLIDTPGAYPGIGAEERGQSEAIAVNLREMAGLTVPIISVVVGEGGSGGALALGVANRVLMFEHSMYSVISPEGCAGILWGDGSKAQDAAKALKYTAQDLIKFNVIDQVIPEPRGGAHAAPKEALLTLKQIVMEHYREISSLSPEALIEDRYQKFRKIGEFAEAI</sequence>
<feature type="coiled-coil region" evidence="11">
    <location>
        <begin position="10"/>
        <end position="41"/>
    </location>
</feature>
<dbReference type="GO" id="GO:2001295">
    <property type="term" value="P:malonyl-CoA biosynthetic process"/>
    <property type="evidence" value="ECO:0007669"/>
    <property type="project" value="UniProtKB-UniRule"/>
</dbReference>
<dbReference type="PRINTS" id="PR01069">
    <property type="entry name" value="ACCCTRFRASEA"/>
</dbReference>
<dbReference type="Proteomes" id="UP000218113">
    <property type="component" value="Unassembled WGS sequence"/>
</dbReference>
<dbReference type="PANTHER" id="PTHR42853:SF3">
    <property type="entry name" value="ACETYL-COENZYME A CARBOXYLASE CARBOXYL TRANSFERASE SUBUNIT ALPHA, CHLOROPLASTIC"/>
    <property type="match status" value="1"/>
</dbReference>
<evidence type="ECO:0000256" key="10">
    <source>
        <dbReference type="HAMAP-Rule" id="MF_00823"/>
    </source>
</evidence>
<dbReference type="PANTHER" id="PTHR42853">
    <property type="entry name" value="ACETYL-COENZYME A CARBOXYLASE CARBOXYL TRANSFERASE SUBUNIT ALPHA"/>
    <property type="match status" value="1"/>
</dbReference>
<comment type="pathway">
    <text evidence="1 10">Lipid metabolism; malonyl-CoA biosynthesis; malonyl-CoA from acetyl-CoA: step 1/1.</text>
</comment>
<dbReference type="GO" id="GO:0006633">
    <property type="term" value="P:fatty acid biosynthetic process"/>
    <property type="evidence" value="ECO:0007669"/>
    <property type="project" value="UniProtKB-KW"/>
</dbReference>
<dbReference type="UniPathway" id="UPA00655">
    <property type="reaction ID" value="UER00711"/>
</dbReference>
<dbReference type="AlphaFoldDB" id="A0A2A4TAI7"/>
<keyword evidence="8 10" id="KW-0275">Fatty acid biosynthesis</keyword>
<dbReference type="EC" id="2.1.3.15" evidence="10"/>
<evidence type="ECO:0000256" key="1">
    <source>
        <dbReference type="ARBA" id="ARBA00004956"/>
    </source>
</evidence>
<gene>
    <name evidence="10" type="primary">accA</name>
    <name evidence="13" type="ORF">COB67_01385</name>
</gene>
<evidence type="ECO:0000313" key="14">
    <source>
        <dbReference type="Proteomes" id="UP000218113"/>
    </source>
</evidence>
<dbReference type="Pfam" id="PF03255">
    <property type="entry name" value="ACCA"/>
    <property type="match status" value="1"/>
</dbReference>
<keyword evidence="11" id="KW-0175">Coiled coil</keyword>
<keyword evidence="5 10" id="KW-0276">Fatty acid metabolism</keyword>